<dbReference type="GO" id="GO:0005829">
    <property type="term" value="C:cytosol"/>
    <property type="evidence" value="ECO:0007669"/>
    <property type="project" value="TreeGrafter"/>
</dbReference>
<comment type="caution">
    <text evidence="2">The sequence shown here is derived from an EMBL/GenBank/DDBJ whole genome shotgun (WGS) entry which is preliminary data.</text>
</comment>
<dbReference type="Pfam" id="PF01593">
    <property type="entry name" value="Amino_oxidase"/>
    <property type="match status" value="1"/>
</dbReference>
<keyword evidence="3" id="KW-1185">Reference proteome</keyword>
<sequence>QPSSSHQNFEQFAKSTFGETLTDVFFRPYNQKIWTVSIASIGSSWVEGRVPRPNPKTLKGKKTNSERLEKQLLICSYPAKLRGVGLMWDRIVLNLPQEWIHLNSTVTNVDTGREQVILADDRRFSYDSVISTIPIDQLGRITGLAQDLPLQKSKVVLCGIGMTRPQPEHTESYSWLYFPQPDIIFYRVTFISNFNECMTPNVALYWSVLCEIGVSSEAEVDEADVAERSVQDLLRVGIITDQSLVVERWVKVQPYGYPIPSINRDETLARAHSSLEKHKIYSRGRFGSWLYETSNQDHSFNMGKEVVDEIFTQEKQTPH</sequence>
<evidence type="ECO:0000259" key="1">
    <source>
        <dbReference type="Pfam" id="PF01593"/>
    </source>
</evidence>
<dbReference type="PANTHER" id="PTHR21197">
    <property type="entry name" value="UDP-GALACTOPYRANOSE MUTASE"/>
    <property type="match status" value="1"/>
</dbReference>
<feature type="non-terminal residue" evidence="2">
    <location>
        <position position="1"/>
    </location>
</feature>
<dbReference type="InterPro" id="IPR002937">
    <property type="entry name" value="Amino_oxidase"/>
</dbReference>
<accession>A0AAV5UHI3</accession>
<feature type="domain" description="Amine oxidase" evidence="1">
    <location>
        <begin position="4"/>
        <end position="142"/>
    </location>
</feature>
<proteinExistence type="predicted"/>
<dbReference type="Proteomes" id="UP001432027">
    <property type="component" value="Unassembled WGS sequence"/>
</dbReference>
<dbReference type="SUPFAM" id="SSF51971">
    <property type="entry name" value="Nucleotide-binding domain"/>
    <property type="match status" value="1"/>
</dbReference>
<dbReference type="Gene3D" id="3.50.50.60">
    <property type="entry name" value="FAD/NAD(P)-binding domain"/>
    <property type="match status" value="1"/>
</dbReference>
<dbReference type="AlphaFoldDB" id="A0AAV5UHI3"/>
<reference evidence="2" key="1">
    <citation type="submission" date="2023-10" db="EMBL/GenBank/DDBJ databases">
        <title>Genome assembly of Pristionchus species.</title>
        <authorList>
            <person name="Yoshida K."/>
            <person name="Sommer R.J."/>
        </authorList>
    </citation>
    <scope>NUCLEOTIDE SEQUENCE</scope>
    <source>
        <strain evidence="2">RS0144</strain>
    </source>
</reference>
<gene>
    <name evidence="2" type="ORF">PENTCL1PPCAC_28695</name>
</gene>
<dbReference type="GO" id="GO:0008767">
    <property type="term" value="F:UDP-galactopyranose mutase activity"/>
    <property type="evidence" value="ECO:0007669"/>
    <property type="project" value="TreeGrafter"/>
</dbReference>
<dbReference type="InterPro" id="IPR036188">
    <property type="entry name" value="FAD/NAD-bd_sf"/>
</dbReference>
<protein>
    <recommendedName>
        <fullName evidence="1">Amine oxidase domain-containing protein</fullName>
    </recommendedName>
</protein>
<dbReference type="PANTHER" id="PTHR21197:SF0">
    <property type="entry name" value="UDP-GALACTOPYRANOSE MUTASE"/>
    <property type="match status" value="1"/>
</dbReference>
<evidence type="ECO:0000313" key="2">
    <source>
        <dbReference type="EMBL" id="GMT06521.1"/>
    </source>
</evidence>
<dbReference type="GO" id="GO:0050660">
    <property type="term" value="F:flavin adenine dinucleotide binding"/>
    <property type="evidence" value="ECO:0007669"/>
    <property type="project" value="TreeGrafter"/>
</dbReference>
<dbReference type="GO" id="GO:0016491">
    <property type="term" value="F:oxidoreductase activity"/>
    <property type="evidence" value="ECO:0007669"/>
    <property type="project" value="InterPro"/>
</dbReference>
<name>A0AAV5UHI3_9BILA</name>
<dbReference type="EMBL" id="BTSX01000006">
    <property type="protein sequence ID" value="GMT06521.1"/>
    <property type="molecule type" value="Genomic_DNA"/>
</dbReference>
<evidence type="ECO:0000313" key="3">
    <source>
        <dbReference type="Proteomes" id="UP001432027"/>
    </source>
</evidence>
<feature type="non-terminal residue" evidence="2">
    <location>
        <position position="319"/>
    </location>
</feature>
<organism evidence="2 3">
    <name type="scientific">Pristionchus entomophagus</name>
    <dbReference type="NCBI Taxonomy" id="358040"/>
    <lineage>
        <taxon>Eukaryota</taxon>
        <taxon>Metazoa</taxon>
        <taxon>Ecdysozoa</taxon>
        <taxon>Nematoda</taxon>
        <taxon>Chromadorea</taxon>
        <taxon>Rhabditida</taxon>
        <taxon>Rhabditina</taxon>
        <taxon>Diplogasteromorpha</taxon>
        <taxon>Diplogasteroidea</taxon>
        <taxon>Neodiplogasteridae</taxon>
        <taxon>Pristionchus</taxon>
    </lineage>
</organism>